<accession>A0ABS9HCH4</accession>
<dbReference type="InterPro" id="IPR029068">
    <property type="entry name" value="Glyas_Bleomycin-R_OHBP_Dase"/>
</dbReference>
<name>A0ABS9HCH4_9ACTN</name>
<reference evidence="1 2" key="1">
    <citation type="submission" date="2022-01" db="EMBL/GenBank/DDBJ databases">
        <title>Nocardioides sp. nov., an actinomycete isolated from mining soil.</title>
        <authorList>
            <person name="Liu L."/>
        </authorList>
    </citation>
    <scope>NUCLEOTIDE SEQUENCE [LARGE SCALE GENOMIC DNA]</scope>
    <source>
        <strain evidence="1 2">KLBMP 9356</strain>
    </source>
</reference>
<dbReference type="RefSeq" id="WP_236402921.1">
    <property type="nucleotide sequence ID" value="NZ_JAKJHZ010000009.1"/>
</dbReference>
<dbReference type="Gene3D" id="3.10.180.10">
    <property type="entry name" value="2,3-Dihydroxybiphenyl 1,2-Dioxygenase, domain 1"/>
    <property type="match status" value="1"/>
</dbReference>
<dbReference type="SUPFAM" id="SSF54593">
    <property type="entry name" value="Glyoxalase/Bleomycin resistance protein/Dihydroxybiphenyl dioxygenase"/>
    <property type="match status" value="1"/>
</dbReference>
<proteinExistence type="predicted"/>
<evidence type="ECO:0000313" key="2">
    <source>
        <dbReference type="Proteomes" id="UP001201161"/>
    </source>
</evidence>
<comment type="caution">
    <text evidence="1">The sequence shown here is derived from an EMBL/GenBank/DDBJ whole genome shotgun (WGS) entry which is preliminary data.</text>
</comment>
<dbReference type="EMBL" id="JAKJHZ010000009">
    <property type="protein sequence ID" value="MCF6378851.1"/>
    <property type="molecule type" value="Genomic_DNA"/>
</dbReference>
<sequence length="88" mass="9941">MAAPRRHVPLHGALARPARRPHRLRAGINHLALTVGTRDELDRVRAESTEHGWHEMYADRYPHAGGNEHVALYVESSEGFEVEVVVEE</sequence>
<dbReference type="Proteomes" id="UP001201161">
    <property type="component" value="Unassembled WGS sequence"/>
</dbReference>
<gene>
    <name evidence="1" type="ORF">L2K70_14645</name>
</gene>
<keyword evidence="2" id="KW-1185">Reference proteome</keyword>
<protein>
    <recommendedName>
        <fullName evidence="3">VOC domain-containing protein</fullName>
    </recommendedName>
</protein>
<organism evidence="1 2">
    <name type="scientific">Nocardioides potassii</name>
    <dbReference type="NCBI Taxonomy" id="2911371"/>
    <lineage>
        <taxon>Bacteria</taxon>
        <taxon>Bacillati</taxon>
        <taxon>Actinomycetota</taxon>
        <taxon>Actinomycetes</taxon>
        <taxon>Propionibacteriales</taxon>
        <taxon>Nocardioidaceae</taxon>
        <taxon>Nocardioides</taxon>
    </lineage>
</organism>
<evidence type="ECO:0000313" key="1">
    <source>
        <dbReference type="EMBL" id="MCF6378851.1"/>
    </source>
</evidence>
<evidence type="ECO:0008006" key="3">
    <source>
        <dbReference type="Google" id="ProtNLM"/>
    </source>
</evidence>